<evidence type="ECO:0000313" key="3">
    <source>
        <dbReference type="Proteomes" id="UP000185999"/>
    </source>
</evidence>
<dbReference type="Proteomes" id="UP000185999">
    <property type="component" value="Unassembled WGS sequence"/>
</dbReference>
<keyword evidence="1" id="KW-1133">Transmembrane helix</keyword>
<reference evidence="3" key="1">
    <citation type="submission" date="2017-01" db="EMBL/GenBank/DDBJ databases">
        <authorList>
            <person name="Varghese N."/>
            <person name="Submissions S."/>
        </authorList>
    </citation>
    <scope>NUCLEOTIDE SEQUENCE [LARGE SCALE GENOMIC DNA]</scope>
    <source>
        <strain evidence="3">DSM 22306</strain>
    </source>
</reference>
<keyword evidence="3" id="KW-1185">Reference proteome</keyword>
<gene>
    <name evidence="2" type="ORF">SAMN05421760_106256</name>
</gene>
<name>A0A1N7MPX8_9GAMM</name>
<feature type="transmembrane region" description="Helical" evidence="1">
    <location>
        <begin position="7"/>
        <end position="30"/>
    </location>
</feature>
<organism evidence="2 3">
    <name type="scientific">Neptunomonas antarctica</name>
    <dbReference type="NCBI Taxonomy" id="619304"/>
    <lineage>
        <taxon>Bacteria</taxon>
        <taxon>Pseudomonadati</taxon>
        <taxon>Pseudomonadota</taxon>
        <taxon>Gammaproteobacteria</taxon>
        <taxon>Oceanospirillales</taxon>
        <taxon>Oceanospirillaceae</taxon>
        <taxon>Neptunomonas</taxon>
    </lineage>
</organism>
<dbReference type="RefSeq" id="WP_054340376.1">
    <property type="nucleotide sequence ID" value="NZ_FTOE01000006.1"/>
</dbReference>
<dbReference type="EMBL" id="FTOE01000006">
    <property type="protein sequence ID" value="SIS88167.1"/>
    <property type="molecule type" value="Genomic_DNA"/>
</dbReference>
<sequence>MKSPITALFKIIAAIVAILVITFLVVISIITVQDYYADFQKERELVAQKEADQCRSDISCWADKESVMATLLCMKNIELFAKYDYRWSDSRSRIVLSRHTWANQEEGLVRYFGDSLQLQNGFGAWQNYIYSCDFDPTEQKVVDIGAEPGRL</sequence>
<proteinExistence type="predicted"/>
<dbReference type="OrthoDB" id="6088098at2"/>
<keyword evidence="1" id="KW-0812">Transmembrane</keyword>
<accession>A0A1N7MPX8</accession>
<evidence type="ECO:0000256" key="1">
    <source>
        <dbReference type="SAM" id="Phobius"/>
    </source>
</evidence>
<dbReference type="AlphaFoldDB" id="A0A1N7MPX8"/>
<evidence type="ECO:0000313" key="2">
    <source>
        <dbReference type="EMBL" id="SIS88167.1"/>
    </source>
</evidence>
<protein>
    <submittedName>
        <fullName evidence="2">Uncharacterized protein</fullName>
    </submittedName>
</protein>
<dbReference type="STRING" id="619304.SAMN05421760_106256"/>
<keyword evidence="1" id="KW-0472">Membrane</keyword>